<organism evidence="1 2">
    <name type="scientific">Verticillium dahliae</name>
    <name type="common">Verticillium wilt</name>
    <dbReference type="NCBI Taxonomy" id="27337"/>
    <lineage>
        <taxon>Eukaryota</taxon>
        <taxon>Fungi</taxon>
        <taxon>Dikarya</taxon>
        <taxon>Ascomycota</taxon>
        <taxon>Pezizomycotina</taxon>
        <taxon>Sordariomycetes</taxon>
        <taxon>Hypocreomycetidae</taxon>
        <taxon>Glomerellales</taxon>
        <taxon>Plectosphaerellaceae</taxon>
        <taxon>Verticillium</taxon>
    </lineage>
</organism>
<protein>
    <submittedName>
        <fullName evidence="1">Uncharacterized protein</fullName>
    </submittedName>
</protein>
<proteinExistence type="predicted"/>
<evidence type="ECO:0000313" key="1">
    <source>
        <dbReference type="EMBL" id="PNH30061.1"/>
    </source>
</evidence>
<sequence length="45" mass="4960">MCGAHTLLSLLRRSNSRTSSSLLLFALKRRRVGNTWHGTNGGETC</sequence>
<dbReference type="EMBL" id="MPSH01000022">
    <property type="protein sequence ID" value="PNH30061.1"/>
    <property type="molecule type" value="Genomic_DNA"/>
</dbReference>
<name>A0AA44WIY1_VERDA</name>
<evidence type="ECO:0000313" key="2">
    <source>
        <dbReference type="Proteomes" id="UP000236305"/>
    </source>
</evidence>
<accession>A0AA44WIY1</accession>
<dbReference type="AlphaFoldDB" id="A0AA44WIY1"/>
<dbReference type="Proteomes" id="UP000236305">
    <property type="component" value="Unassembled WGS sequence"/>
</dbReference>
<gene>
    <name evidence="1" type="ORF">BJF96_g6477</name>
</gene>
<comment type="caution">
    <text evidence="1">The sequence shown here is derived from an EMBL/GenBank/DDBJ whole genome shotgun (WGS) entry which is preliminary data.</text>
</comment>
<reference evidence="1 2" key="1">
    <citation type="submission" date="2017-12" db="EMBL/GenBank/DDBJ databases">
        <title>Comparative genomics yields insights into virulence evolution of Verticillium dahliae.</title>
        <authorList>
            <person name="Fan R."/>
            <person name="Armitage A.D."/>
            <person name="Cascant-Lopez E."/>
            <person name="Sobczyk M."/>
            <person name="Cockerton H.M."/>
            <person name="Harrison R.J."/>
        </authorList>
    </citation>
    <scope>NUCLEOTIDE SEQUENCE [LARGE SCALE GENOMIC DNA]</scope>
    <source>
        <strain evidence="1 2">12008</strain>
    </source>
</reference>